<dbReference type="GO" id="GO:0004803">
    <property type="term" value="F:transposase activity"/>
    <property type="evidence" value="ECO:0007669"/>
    <property type="project" value="InterPro"/>
</dbReference>
<accession>A0A345IM67</accession>
<dbReference type="Proteomes" id="UP000253744">
    <property type="component" value="Plasmid pDrdI"/>
</dbReference>
<evidence type="ECO:0000259" key="2">
    <source>
        <dbReference type="Pfam" id="PF01609"/>
    </source>
</evidence>
<evidence type="ECO:0000313" key="3">
    <source>
        <dbReference type="EMBL" id="AXH00790.1"/>
    </source>
</evidence>
<dbReference type="AlphaFoldDB" id="A0A345IM67"/>
<dbReference type="InterPro" id="IPR012337">
    <property type="entry name" value="RNaseH-like_sf"/>
</dbReference>
<dbReference type="KEGG" id="dwu:DVJ83_16800"/>
<sequence>MTTKIAFGDVSRLYQNVRPFLGALSWNDVRNADTCAWLVAGCLESRICSIPAWVSGRISKAQFAQSREVQGRRFLENPKVDPFEIYAPLVFQALRHWGEHRLVLALDTSMLFGKFCLIRFAVTFRGRSLPLHQEVIQQESAQVATRQLLPVLARVKGILDALGIHDVRLLADRGFCDTELMDWLWACGWNYRIRIKSNLIRADLAGQRLCKLDDIRLRPRETRCFHNVAITGQAFGPVHVAVARPTDAGEQWQVVSSEPTTLETFAEYGERFQIEEGFLDDKSGLHGLESSKLRDVASLNRLVMILALATLFLITKGVQIVAGGKRRMIDPHWQRGLSYLKIGERAMRWALSRGLEVFTHLAVPGGPDPEPLGKRKKKGPDPITLLEVGWTLVLRPLS</sequence>
<evidence type="ECO:0000313" key="4">
    <source>
        <dbReference type="Proteomes" id="UP000253744"/>
    </source>
</evidence>
<dbReference type="EMBL" id="CP031163">
    <property type="protein sequence ID" value="AXH00790.1"/>
    <property type="molecule type" value="Genomic_DNA"/>
</dbReference>
<dbReference type="InterPro" id="IPR002559">
    <property type="entry name" value="Transposase_11"/>
</dbReference>
<evidence type="ECO:0000256" key="1">
    <source>
        <dbReference type="SAM" id="Phobius"/>
    </source>
</evidence>
<dbReference type="GO" id="GO:0006313">
    <property type="term" value="P:DNA transposition"/>
    <property type="evidence" value="ECO:0007669"/>
    <property type="project" value="InterPro"/>
</dbReference>
<keyword evidence="3" id="KW-0614">Plasmid</keyword>
<keyword evidence="1" id="KW-0472">Membrane</keyword>
<dbReference type="Pfam" id="PF01609">
    <property type="entry name" value="DDE_Tnp_1"/>
    <property type="match status" value="1"/>
</dbReference>
<geneLocation type="plasmid" evidence="4">
    <name>pdrdi</name>
</geneLocation>
<feature type="domain" description="Transposase IS4-like" evidence="2">
    <location>
        <begin position="124"/>
        <end position="311"/>
    </location>
</feature>
<proteinExistence type="predicted"/>
<dbReference type="GO" id="GO:0003677">
    <property type="term" value="F:DNA binding"/>
    <property type="evidence" value="ECO:0007669"/>
    <property type="project" value="InterPro"/>
</dbReference>
<keyword evidence="1" id="KW-0812">Transmembrane</keyword>
<feature type="transmembrane region" description="Helical" evidence="1">
    <location>
        <begin position="302"/>
        <end position="322"/>
    </location>
</feature>
<dbReference type="SUPFAM" id="SSF53098">
    <property type="entry name" value="Ribonuclease H-like"/>
    <property type="match status" value="1"/>
</dbReference>
<keyword evidence="1" id="KW-1133">Transmembrane helix</keyword>
<dbReference type="RefSeq" id="WP_114673446.1">
    <property type="nucleotide sequence ID" value="NZ_CP031163.1"/>
</dbReference>
<name>A0A345IM67_9DEIO</name>
<organism evidence="3 4">
    <name type="scientific">Deinococcus wulumuqiensis</name>
    <dbReference type="NCBI Taxonomy" id="980427"/>
    <lineage>
        <taxon>Bacteria</taxon>
        <taxon>Thermotogati</taxon>
        <taxon>Deinococcota</taxon>
        <taxon>Deinococci</taxon>
        <taxon>Deinococcales</taxon>
        <taxon>Deinococcaceae</taxon>
        <taxon>Deinococcus</taxon>
    </lineage>
</organism>
<protein>
    <submittedName>
        <fullName evidence="3">IS4/IS5 family transposase</fullName>
    </submittedName>
</protein>
<gene>
    <name evidence="3" type="ORF">DVJ83_16800</name>
</gene>
<reference evidence="3 4" key="1">
    <citation type="submission" date="2018-07" db="EMBL/GenBank/DDBJ databases">
        <title>Complete Genome and Methylome Analysis of Deinococcus wulumuqiensis NEB 479.</title>
        <authorList>
            <person name="Fomenkov A."/>
            <person name="Luyten Y."/>
            <person name="Vincze T."/>
            <person name="Anton B.P."/>
            <person name="Clark T."/>
            <person name="Roberts R.J."/>
            <person name="Morgan R.D."/>
        </authorList>
    </citation>
    <scope>NUCLEOTIDE SEQUENCE [LARGE SCALE GENOMIC DNA]</scope>
    <source>
        <strain evidence="3 4">NEB 479</strain>
        <plasmid evidence="4">Plasmid pdrdi</plasmid>
    </source>
</reference>